<organism evidence="3">
    <name type="scientific">Pseudarthrobacter sulfonivorans</name>
    <dbReference type="NCBI Taxonomy" id="121292"/>
    <lineage>
        <taxon>Bacteria</taxon>
        <taxon>Bacillati</taxon>
        <taxon>Actinomycetota</taxon>
        <taxon>Actinomycetes</taxon>
        <taxon>Micrococcales</taxon>
        <taxon>Micrococcaceae</taxon>
        <taxon>Pseudarthrobacter</taxon>
    </lineage>
</organism>
<dbReference type="KEGG" id="psul:AU252_20085"/>
<keyword evidence="1" id="KW-1133">Transmembrane helix</keyword>
<dbReference type="InterPro" id="IPR002881">
    <property type="entry name" value="DUF58"/>
</dbReference>
<dbReference type="PANTHER" id="PTHR34351">
    <property type="entry name" value="SLR1927 PROTEIN-RELATED"/>
    <property type="match status" value="1"/>
</dbReference>
<evidence type="ECO:0000259" key="2">
    <source>
        <dbReference type="Pfam" id="PF01882"/>
    </source>
</evidence>
<proteinExistence type="predicted"/>
<evidence type="ECO:0000313" key="3">
    <source>
        <dbReference type="EMBL" id="ALV43174.1"/>
    </source>
</evidence>
<feature type="transmembrane region" description="Helical" evidence="1">
    <location>
        <begin position="62"/>
        <end position="83"/>
    </location>
</feature>
<dbReference type="AlphaFoldDB" id="A0A0U3GVL4"/>
<accession>A0A0U3GVL4</accession>
<feature type="transmembrane region" description="Helical" evidence="1">
    <location>
        <begin position="36"/>
        <end position="56"/>
    </location>
</feature>
<sequence>MSAVSRYGAPIGRIAGPFVSPSAAAAARLLKVPTSFGWAVMGVAALSATGAVAWGWQELNTWTFIAVALVVVALPFVLGKLSYRVTLDLARNRVVVGERAVGRVDVENTAKHRLLPARIELPVGQGLASFHLPGLDSGETHEELFTIPTNRRTVLSVGPVRSIRGDALGLLRRQLAWTEAVPLFVHPRTTSLSNSSSGLFRDLDGLPTKDLASDDISFHALREYVPGDDRRYIHWKSSARTGKLMVRQFEETRRSHLAVALSTNPEHYQDDVEFELAISVCGSIALQSLREEKEVTVVTHDNVVPSPTGKRLLDGLAAVDAFDAAFAKPRHSAPGAFAQKVATDVANASVITVIFGGRVDMREIQAAIRKIPHGVRTTVIRCVRDEELGLRSIAGASMLTLGHLEDLSRGVRRVGE</sequence>
<feature type="domain" description="DUF58" evidence="2">
    <location>
        <begin position="221"/>
        <end position="387"/>
    </location>
</feature>
<evidence type="ECO:0000313" key="4">
    <source>
        <dbReference type="Proteomes" id="UP000065151"/>
    </source>
</evidence>
<dbReference type="Pfam" id="PF01882">
    <property type="entry name" value="DUF58"/>
    <property type="match status" value="1"/>
</dbReference>
<keyword evidence="1" id="KW-0812">Transmembrane</keyword>
<dbReference type="Proteomes" id="UP000065151">
    <property type="component" value="Chromosome"/>
</dbReference>
<keyword evidence="1" id="KW-0472">Membrane</keyword>
<evidence type="ECO:0000256" key="1">
    <source>
        <dbReference type="SAM" id="Phobius"/>
    </source>
</evidence>
<dbReference type="STRING" id="121292.AU252_20085"/>
<name>A0A0U3GVL4_9MICC</name>
<gene>
    <name evidence="3" type="ORF">AU252_20085</name>
</gene>
<protein>
    <recommendedName>
        <fullName evidence="2">DUF58 domain-containing protein</fullName>
    </recommendedName>
</protein>
<reference evidence="3 4" key="1">
    <citation type="submission" date="2015-12" db="EMBL/GenBank/DDBJ databases">
        <authorList>
            <person name="Shamseldin A."/>
            <person name="Moawad H."/>
            <person name="Abd El-Rahim W.M."/>
            <person name="Sadowsky M.J."/>
        </authorList>
    </citation>
    <scope>NUCLEOTIDE SEQUENCE [LARGE SCALE GENOMIC DNA]</scope>
    <source>
        <strain evidence="3 4">Ar51</strain>
    </source>
</reference>
<dbReference type="EMBL" id="CP013747">
    <property type="protein sequence ID" value="ALV43174.1"/>
    <property type="molecule type" value="Genomic_DNA"/>
</dbReference>